<evidence type="ECO:0000256" key="1">
    <source>
        <dbReference type="ARBA" id="ARBA00022801"/>
    </source>
</evidence>
<reference evidence="3 4" key="1">
    <citation type="journal article" date="2017" name="Gigascience">
        <title>Draft genome of the honey bee ectoparasitic mite, Tropilaelaps mercedesae, is shaped by the parasitic life history.</title>
        <authorList>
            <person name="Dong X."/>
            <person name="Armstrong S.D."/>
            <person name="Xia D."/>
            <person name="Makepeace B.L."/>
            <person name="Darby A.C."/>
            <person name="Kadowaki T."/>
        </authorList>
    </citation>
    <scope>NUCLEOTIDE SEQUENCE [LARGE SCALE GENOMIC DNA]</scope>
    <source>
        <strain evidence="3">Wuxi-XJTLU</strain>
    </source>
</reference>
<name>A0A1V9X671_9ACAR</name>
<feature type="domain" description="Alpha/beta hydrolase fold-3" evidence="2">
    <location>
        <begin position="81"/>
        <end position="185"/>
    </location>
</feature>
<dbReference type="EMBL" id="MNPL01023086">
    <property type="protein sequence ID" value="OQR68883.1"/>
    <property type="molecule type" value="Genomic_DNA"/>
</dbReference>
<dbReference type="STRING" id="418985.A0A1V9X671"/>
<protein>
    <submittedName>
        <fullName evidence="3">Putative arylformamidase-like</fullName>
    </submittedName>
</protein>
<dbReference type="PANTHER" id="PTHR48081">
    <property type="entry name" value="AB HYDROLASE SUPERFAMILY PROTEIN C4A8.06C"/>
    <property type="match status" value="1"/>
</dbReference>
<comment type="caution">
    <text evidence="3">The sequence shown here is derived from an EMBL/GenBank/DDBJ whole genome shotgun (WGS) entry which is preliminary data.</text>
</comment>
<accession>A0A1V9X671</accession>
<dbReference type="InterPro" id="IPR029058">
    <property type="entry name" value="AB_hydrolase_fold"/>
</dbReference>
<dbReference type="Proteomes" id="UP000192247">
    <property type="component" value="Unassembled WGS sequence"/>
</dbReference>
<keyword evidence="4" id="KW-1185">Reference proteome</keyword>
<dbReference type="GO" id="GO:0004061">
    <property type="term" value="F:arylformamidase activity"/>
    <property type="evidence" value="ECO:0007669"/>
    <property type="project" value="TreeGrafter"/>
</dbReference>
<organism evidence="3 4">
    <name type="scientific">Tropilaelaps mercedesae</name>
    <dbReference type="NCBI Taxonomy" id="418985"/>
    <lineage>
        <taxon>Eukaryota</taxon>
        <taxon>Metazoa</taxon>
        <taxon>Ecdysozoa</taxon>
        <taxon>Arthropoda</taxon>
        <taxon>Chelicerata</taxon>
        <taxon>Arachnida</taxon>
        <taxon>Acari</taxon>
        <taxon>Parasitiformes</taxon>
        <taxon>Mesostigmata</taxon>
        <taxon>Gamasina</taxon>
        <taxon>Dermanyssoidea</taxon>
        <taxon>Laelapidae</taxon>
        <taxon>Tropilaelaps</taxon>
    </lineage>
</organism>
<gene>
    <name evidence="3" type="ORF">BIW11_12621</name>
</gene>
<dbReference type="AlphaFoldDB" id="A0A1V9X671"/>
<proteinExistence type="predicted"/>
<keyword evidence="1" id="KW-0378">Hydrolase</keyword>
<sequence length="286" mass="32628">MDRDTMMDPCLFDEAIEREYMPSKYGFNLQGKSRMQRYFHLCYVQNERTTLSVKHISYGPDERQGLNVMYDSQYNSEATVLVFVHGGYWIEGDRHMHNFIANGLHIHNVNVVSMGYRLAGKGADLQRCIDDVILGIQKVQEIFPTTKIHLAGHSAGTHLILCALTKLRTLEKIGKVFCVSGIYSLEKIANTSIGVQLQLNKDQAQMFSVSPQAICYSHVQIKVIVGQYDPPAFQQQAQEFAQQLRIEGYLNEHVHVLPNEDHFSLIENLFFEDSALTQFFAKCCRA</sequence>
<dbReference type="OrthoDB" id="433474at2759"/>
<dbReference type="InParanoid" id="A0A1V9X671"/>
<dbReference type="PANTHER" id="PTHR48081:SF33">
    <property type="entry name" value="KYNURENINE FORMAMIDASE"/>
    <property type="match status" value="1"/>
</dbReference>
<dbReference type="Gene3D" id="3.40.50.1820">
    <property type="entry name" value="alpha/beta hydrolase"/>
    <property type="match status" value="1"/>
</dbReference>
<evidence type="ECO:0000313" key="4">
    <source>
        <dbReference type="Proteomes" id="UP000192247"/>
    </source>
</evidence>
<evidence type="ECO:0000259" key="2">
    <source>
        <dbReference type="Pfam" id="PF07859"/>
    </source>
</evidence>
<dbReference type="InterPro" id="IPR050300">
    <property type="entry name" value="GDXG_lipolytic_enzyme"/>
</dbReference>
<dbReference type="FunCoup" id="A0A1V9X671">
    <property type="interactions" value="166"/>
</dbReference>
<evidence type="ECO:0000313" key="3">
    <source>
        <dbReference type="EMBL" id="OQR68883.1"/>
    </source>
</evidence>
<dbReference type="InterPro" id="IPR013094">
    <property type="entry name" value="AB_hydrolase_3"/>
</dbReference>
<dbReference type="Pfam" id="PF07859">
    <property type="entry name" value="Abhydrolase_3"/>
    <property type="match status" value="1"/>
</dbReference>
<dbReference type="SUPFAM" id="SSF53474">
    <property type="entry name" value="alpha/beta-Hydrolases"/>
    <property type="match status" value="1"/>
</dbReference>